<gene>
    <name evidence="3" type="ORF">FHS28_002049</name>
</gene>
<evidence type="ECO:0000313" key="4">
    <source>
        <dbReference type="Proteomes" id="UP000574369"/>
    </source>
</evidence>
<evidence type="ECO:0000313" key="3">
    <source>
        <dbReference type="EMBL" id="MBB3194653.1"/>
    </source>
</evidence>
<dbReference type="CDD" id="cd07756">
    <property type="entry name" value="CYTH-like_Pase_CHAD"/>
    <property type="match status" value="1"/>
</dbReference>
<accession>A0ABR6GU32</accession>
<feature type="domain" description="CHAD" evidence="2">
    <location>
        <begin position="231"/>
        <end position="539"/>
    </location>
</feature>
<dbReference type="Proteomes" id="UP000574369">
    <property type="component" value="Unassembled WGS sequence"/>
</dbReference>
<dbReference type="PANTHER" id="PTHR39569">
    <property type="entry name" value="INORGANIC TRIPHOSPHATASE"/>
    <property type="match status" value="1"/>
</dbReference>
<dbReference type="InterPro" id="IPR007899">
    <property type="entry name" value="CHAD_dom"/>
</dbReference>
<dbReference type="PROSITE" id="PS51707">
    <property type="entry name" value="CYTH"/>
    <property type="match status" value="1"/>
</dbReference>
<proteinExistence type="predicted"/>
<dbReference type="RefSeq" id="WP_088452989.1">
    <property type="nucleotide sequence ID" value="NZ_JACHXO010000003.1"/>
</dbReference>
<organism evidence="3 4">
    <name type="scientific">Roseateles terrae</name>
    <dbReference type="NCBI Taxonomy" id="431060"/>
    <lineage>
        <taxon>Bacteria</taxon>
        <taxon>Pseudomonadati</taxon>
        <taxon>Pseudomonadota</taxon>
        <taxon>Betaproteobacteria</taxon>
        <taxon>Burkholderiales</taxon>
        <taxon>Sphaerotilaceae</taxon>
        <taxon>Roseateles</taxon>
    </lineage>
</organism>
<dbReference type="Gene3D" id="1.40.20.10">
    <property type="entry name" value="CHAD domain"/>
    <property type="match status" value="1"/>
</dbReference>
<dbReference type="InterPro" id="IPR039013">
    <property type="entry name" value="YgiF"/>
</dbReference>
<dbReference type="SUPFAM" id="SSF55154">
    <property type="entry name" value="CYTH-like phosphatases"/>
    <property type="match status" value="1"/>
</dbReference>
<dbReference type="SMART" id="SM00880">
    <property type="entry name" value="CHAD"/>
    <property type="match status" value="1"/>
</dbReference>
<dbReference type="PROSITE" id="PS51708">
    <property type="entry name" value="CHAD"/>
    <property type="match status" value="1"/>
</dbReference>
<name>A0ABR6GU32_9BURK</name>
<sequence>MKEIELRFQVPPAQWEAVHRWVHGEADAAGTGAHRERLRASYFDTPERHLARSGYALRLRLEGDTWVQTLKGAAPDGMTRLEHNVPVGDAVPGPVPALDLSRHADHPAGQGLMALLERLGQPALQALFRTDIERLSRAFATPYGEVELALDRGALLAGEFPDERRTPVAELEIELKQGDPRAVLEVARDWAIGQFGLTLELRTKALRGDLLARGEAAAPMQASAPAVWRAGQTQAQALATLLQSVVEPVIGNASQILTGIHQPEHLHQLRVALRRLRVGVELLAAVARTGPQTEPQTDLQTDAQTDPEADLWALRSLAEGARQLGRLLAAARDADAQALAPWRHDLEQAWQQATVAVPAEAELATLCPRPLEGPPPSELLADRVWQGWMLSIVAWLVRGGPMHGPIEAVVLEVARLGDKALHLARRFDKLDVQGRHHLRRRLRRWKMALEMTGGLKAIDKGPSRETAKQMARVQAVQKPLGELNDLEMGLVQARAALVRAVATGRADDAARAGFELAWLLPVRDAALGRMRRRVKRLKR</sequence>
<feature type="domain" description="CYTH" evidence="1">
    <location>
        <begin position="1"/>
        <end position="215"/>
    </location>
</feature>
<keyword evidence="4" id="KW-1185">Reference proteome</keyword>
<dbReference type="PANTHER" id="PTHR39569:SF1">
    <property type="entry name" value="INORGANIC TRIPHOSPHATASE"/>
    <property type="match status" value="1"/>
</dbReference>
<dbReference type="InterPro" id="IPR033469">
    <property type="entry name" value="CYTH-like_dom_sf"/>
</dbReference>
<dbReference type="Pfam" id="PF05235">
    <property type="entry name" value="CHAD"/>
    <property type="match status" value="1"/>
</dbReference>
<dbReference type="Pfam" id="PF01928">
    <property type="entry name" value="CYTH"/>
    <property type="match status" value="1"/>
</dbReference>
<protein>
    <submittedName>
        <fullName evidence="3">Inorganic triphosphatase YgiF</fullName>
    </submittedName>
</protein>
<dbReference type="SMART" id="SM01118">
    <property type="entry name" value="CYTH"/>
    <property type="match status" value="1"/>
</dbReference>
<comment type="caution">
    <text evidence="3">The sequence shown here is derived from an EMBL/GenBank/DDBJ whole genome shotgun (WGS) entry which is preliminary data.</text>
</comment>
<reference evidence="3 4" key="1">
    <citation type="submission" date="2020-08" db="EMBL/GenBank/DDBJ databases">
        <title>Genomic Encyclopedia of Type Strains, Phase III (KMG-III): the genomes of soil and plant-associated and newly described type strains.</title>
        <authorList>
            <person name="Whitman W."/>
        </authorList>
    </citation>
    <scope>NUCLEOTIDE SEQUENCE [LARGE SCALE GENOMIC DNA]</scope>
    <source>
        <strain evidence="3 4">CECT 7247</strain>
    </source>
</reference>
<evidence type="ECO:0000259" key="1">
    <source>
        <dbReference type="PROSITE" id="PS51707"/>
    </source>
</evidence>
<dbReference type="InterPro" id="IPR023577">
    <property type="entry name" value="CYTH_domain"/>
</dbReference>
<dbReference type="InterPro" id="IPR038186">
    <property type="entry name" value="CHAD_dom_sf"/>
</dbReference>
<dbReference type="EMBL" id="JACHXO010000003">
    <property type="protein sequence ID" value="MBB3194653.1"/>
    <property type="molecule type" value="Genomic_DNA"/>
</dbReference>
<dbReference type="Gene3D" id="2.40.320.10">
    <property type="entry name" value="Hypothetical Protein Pfu-838710-001"/>
    <property type="match status" value="1"/>
</dbReference>
<evidence type="ECO:0000259" key="2">
    <source>
        <dbReference type="PROSITE" id="PS51708"/>
    </source>
</evidence>